<gene>
    <name evidence="2" type="ORF">BIP78_0104</name>
</gene>
<dbReference type="Gene3D" id="3.40.630.30">
    <property type="match status" value="1"/>
</dbReference>
<dbReference type="PANTHER" id="PTHR43792:SF13">
    <property type="entry name" value="ACETYLTRANSFERASE"/>
    <property type="match status" value="1"/>
</dbReference>
<dbReference type="InterPro" id="IPR000182">
    <property type="entry name" value="GNAT_dom"/>
</dbReference>
<dbReference type="PROSITE" id="PS51186">
    <property type="entry name" value="GNAT"/>
    <property type="match status" value="1"/>
</dbReference>
<organism evidence="2 3">
    <name type="scientific">Bipolaricaulis sibiricus</name>
    <dbReference type="NCBI Taxonomy" id="2501609"/>
    <lineage>
        <taxon>Bacteria</taxon>
        <taxon>Candidatus Bipolaricaulota</taxon>
        <taxon>Candidatus Bipolaricaulia</taxon>
        <taxon>Candidatus Bipolaricaulales</taxon>
        <taxon>Candidatus Bipolaricaulaceae</taxon>
        <taxon>Candidatus Bipolaricaulis</taxon>
    </lineage>
</organism>
<name>A0A410FSB1_BIPS1</name>
<dbReference type="AlphaFoldDB" id="A0A410FSB1"/>
<dbReference type="GO" id="GO:0016747">
    <property type="term" value="F:acyltransferase activity, transferring groups other than amino-acyl groups"/>
    <property type="evidence" value="ECO:0007669"/>
    <property type="project" value="InterPro"/>
</dbReference>
<dbReference type="CDD" id="cd04301">
    <property type="entry name" value="NAT_SF"/>
    <property type="match status" value="1"/>
</dbReference>
<evidence type="ECO:0000313" key="3">
    <source>
        <dbReference type="Proteomes" id="UP000287233"/>
    </source>
</evidence>
<feature type="domain" description="N-acetyltransferase" evidence="1">
    <location>
        <begin position="15"/>
        <end position="174"/>
    </location>
</feature>
<evidence type="ECO:0000259" key="1">
    <source>
        <dbReference type="PROSITE" id="PS51186"/>
    </source>
</evidence>
<accession>A0A410FSB1</accession>
<dbReference type="InterPro" id="IPR051531">
    <property type="entry name" value="N-acetyltransferase"/>
</dbReference>
<protein>
    <recommendedName>
        <fullName evidence="1">N-acetyltransferase domain-containing protein</fullName>
    </recommendedName>
</protein>
<dbReference type="SUPFAM" id="SSF55729">
    <property type="entry name" value="Acyl-CoA N-acyltransferases (Nat)"/>
    <property type="match status" value="1"/>
</dbReference>
<reference evidence="3" key="1">
    <citation type="submission" date="2018-12" db="EMBL/GenBank/DDBJ databases">
        <title>Complete genome sequence of an uncultured bacterium of the candidate phylum Bipolaricaulota.</title>
        <authorList>
            <person name="Kadnikov V.V."/>
            <person name="Mardanov A.V."/>
            <person name="Beletsky A.V."/>
            <person name="Frank Y.A."/>
            <person name="Karnachuk O.V."/>
            <person name="Ravin N.V."/>
        </authorList>
    </citation>
    <scope>NUCLEOTIDE SEQUENCE [LARGE SCALE GENOMIC DNA]</scope>
</reference>
<dbReference type="InterPro" id="IPR016181">
    <property type="entry name" value="Acyl_CoA_acyltransferase"/>
</dbReference>
<evidence type="ECO:0000313" key="2">
    <source>
        <dbReference type="EMBL" id="QAA75872.1"/>
    </source>
</evidence>
<dbReference type="EMBL" id="CP034928">
    <property type="protein sequence ID" value="QAA75872.1"/>
    <property type="molecule type" value="Genomic_DNA"/>
</dbReference>
<proteinExistence type="predicted"/>
<sequence>MTLTTRRLTLVACPVEAAQALLDSPPGGARLLGAAVPPCWLSPELEEIILLHLQELLHDPRALGWGVWFAIGRQDHAIVGEAGFKGKPDRDGTVEIGYAIAPPHRGRGYATEAVEALCRWSFTHPEVRRVVAECAPDNVASIRVLEKTGFHQIGSRAGFSYWENAGTQASLPRSTH</sequence>
<dbReference type="PANTHER" id="PTHR43792">
    <property type="entry name" value="GNAT FAMILY, PUTATIVE (AFU_ORTHOLOGUE AFUA_3G00765)-RELATED-RELATED"/>
    <property type="match status" value="1"/>
</dbReference>
<dbReference type="Pfam" id="PF13302">
    <property type="entry name" value="Acetyltransf_3"/>
    <property type="match status" value="1"/>
</dbReference>
<dbReference type="KEGG" id="bih:BIP78_0104"/>
<dbReference type="Proteomes" id="UP000287233">
    <property type="component" value="Chromosome"/>
</dbReference>